<dbReference type="EMBL" id="HBFS01003483">
    <property type="protein sequence ID" value="CAD8909214.1"/>
    <property type="molecule type" value="Transcribed_RNA"/>
</dbReference>
<dbReference type="Gene3D" id="3.30.450.40">
    <property type="match status" value="2"/>
</dbReference>
<evidence type="ECO:0000256" key="1">
    <source>
        <dbReference type="SAM" id="MobiDB-lite"/>
    </source>
</evidence>
<dbReference type="PANTHER" id="PTHR43155:SF2">
    <property type="entry name" value="CYCLIC DI-GMP PHOSPHODIESTERASE PA4108"/>
    <property type="match status" value="1"/>
</dbReference>
<dbReference type="InterPro" id="IPR029016">
    <property type="entry name" value="GAF-like_dom_sf"/>
</dbReference>
<evidence type="ECO:0000259" key="2">
    <source>
        <dbReference type="SMART" id="SM00065"/>
    </source>
</evidence>
<feature type="domain" description="GAF" evidence="2">
    <location>
        <begin position="285"/>
        <end position="427"/>
    </location>
</feature>
<reference evidence="3" key="1">
    <citation type="submission" date="2021-01" db="EMBL/GenBank/DDBJ databases">
        <authorList>
            <person name="Corre E."/>
            <person name="Pelletier E."/>
            <person name="Niang G."/>
            <person name="Scheremetjew M."/>
            <person name="Finn R."/>
            <person name="Kale V."/>
            <person name="Holt S."/>
            <person name="Cochrane G."/>
            <person name="Meng A."/>
            <person name="Brown T."/>
            <person name="Cohen L."/>
        </authorList>
    </citation>
    <scope>NUCLEOTIDE SEQUENCE</scope>
    <source>
        <strain evidence="3">Ms1</strain>
    </source>
</reference>
<dbReference type="SUPFAM" id="SSF55781">
    <property type="entry name" value="GAF domain-like"/>
    <property type="match status" value="2"/>
</dbReference>
<proteinExistence type="predicted"/>
<dbReference type="AlphaFoldDB" id="A0A7S1C5Y3"/>
<evidence type="ECO:0000313" key="3">
    <source>
        <dbReference type="EMBL" id="CAD8909214.1"/>
    </source>
</evidence>
<protein>
    <recommendedName>
        <fullName evidence="2">GAF domain-containing protein</fullName>
    </recommendedName>
</protein>
<feature type="domain" description="GAF" evidence="2">
    <location>
        <begin position="120"/>
        <end position="264"/>
    </location>
</feature>
<feature type="compositionally biased region" description="Low complexity" evidence="1">
    <location>
        <begin position="446"/>
        <end position="457"/>
    </location>
</feature>
<organism evidence="3">
    <name type="scientific">Bicosoecida sp. CB-2014</name>
    <dbReference type="NCBI Taxonomy" id="1486930"/>
    <lineage>
        <taxon>Eukaryota</taxon>
        <taxon>Sar</taxon>
        <taxon>Stramenopiles</taxon>
        <taxon>Bigyra</taxon>
        <taxon>Opalozoa</taxon>
        <taxon>Bicosoecida</taxon>
    </lineage>
</organism>
<feature type="compositionally biased region" description="Acidic residues" evidence="1">
    <location>
        <begin position="460"/>
        <end position="470"/>
    </location>
</feature>
<dbReference type="PANTHER" id="PTHR43155">
    <property type="entry name" value="CYCLIC DI-GMP PHOSPHODIESTERASE PA4108-RELATED"/>
    <property type="match status" value="1"/>
</dbReference>
<gene>
    <name evidence="3" type="ORF">BSP0115_LOCUS2418</name>
</gene>
<name>A0A7S1C5Y3_9STRA</name>
<feature type="region of interest" description="Disordered" evidence="1">
    <location>
        <begin position="434"/>
        <end position="470"/>
    </location>
</feature>
<dbReference type="InterPro" id="IPR003018">
    <property type="entry name" value="GAF"/>
</dbReference>
<dbReference type="SMART" id="SM00065">
    <property type="entry name" value="GAF"/>
    <property type="match status" value="2"/>
</dbReference>
<dbReference type="Pfam" id="PF01590">
    <property type="entry name" value="GAF"/>
    <property type="match status" value="2"/>
</dbReference>
<accession>A0A7S1C5Y3</accession>
<sequence>MAADSEKFSEGAADYLGKTNFKSLVEWLTAEVLFHRPDDPLAFVREVVGDKLSKRGGAPYDSRECDRYLQECYEDPSVDTDSAMAGRKEAEAELPEDAMNRLKVLEKLIVASRSIAKTLDPFAATSNIISETCNLLEADRATLFKLDPARGALKLMVAEGAEDIYLPLGTGIAGTVAETGTPINISDAYSDARFDRSHDDKTGYRTKSILCVPVRDAEDNVVGCIQAINSASGEFSEIDEEILGILCAQAGVALRNADLYTLAVKSHEKVRGLLEVIRAMHDNLGINSLMFTITQRAHTIVDADRCTFFLANHASKELWAMQGEVDIRIPMDKGIAGAVATSGEMINIHDAYEDSRFNQEVDRASGYRTRTILCMPLRGTDAKVVGVIQLINKRFGVFDAEDEEIMEVFLNIAGPIIENSQLFQASASKADESGTEFTGKTVARTASASSAGFASSAVIEEGDEDEEEDD</sequence>